<sequence>MEFLEIIIPSLIDKIELHANSHKELSQVLEDIRERAKKNPRNFESSELLTQICSVEDTIDSIIATKVLQRQNISIKKDPVKYFSIAKSSVKFPHKLHRQTKELKNILNDSLSAPVPGEKLPSKSDAVEVPAKKSSSNTVPQKKSSKDAAVLSKKRSISGGIQVSSGNKDDGRDNKDSDERYDQSWEEGCVPIVLEELVKLAQPVLLSRRMRPLLFLKTNLEYPSDAIFLWTSCHSSVTEQHFQFCCWVLVSKESEDRNILSDILKQVPSIKQEELELSNQLLRKRLHDFLVFERYLIVLYGELRDDVWNSLKCAFPYSLTGSGVFLIHRGITSINVSKEWSSQQLGKSKDYLLEESRILGMKDIMTELYQSILNQYRLLFLISIVGVAESEKTTFLWDMYNAESIKQQFQYRAWVRIPKFEEKNVLADILEQVTHDKVEEEDLHLVTLQKKLCNFLAAKRYLIVLYDVWSAHVWDKLKQAFPNSMNGSRVILTVHEADVARQTNSSWILGTVCGKELLHEKVSNLKVKHRWGRFSDVKANESGLDGLDDKVQELGELLLESHQFLISVVGVKGSGKTMLVHAVYSSLAIKQHFECRAFVSVSQVFEERKLLADLSMQLGMVLKDENWSKKELQKRLRSFLAWKRYLIVLDDVYAADDYTVDVWERLSPAFPNSLTGSKVILTTRDAQVPAVVLNAELIKAVKEKILQRCGGLPLDIVVLGGLLSTKEPDISVWSKFIDQISQKKEKDRRVTDQPYSFTQHDSSDTKLEEKNGKGEIEQIGPSEAPPMQEEEKVKHGATKEDQEPLPNQLPSSSDTKLKEDNRILESQTTSLDQDQSDSSDETLSGNLALGYQDLNAHLKFCLNYVGLFPKPYKVPFRRLFQLLQAEGLLKQEANKESFEVQVKKYIEDLEKRNMIEVEKQKSNGSPKTIRMQSTIYDTLSPRALRAGLFHFHFNNDKRDAPKEYIRRLAEHQEISYDRLPEQSRQLRSYISFRTEESDLPASRVDKLLKGIVKGGFGLLVILDLEGVYQPVLPKHLGKFPNLKYLGLRWTFLDSIPDSVGDLLSLETLDVKHTNIITLPGEFWKAKCLQHLYMSDICIDTSIPRARQTNGSLTNLKTLLGLVIHNEKTVDYLKEANGLRKLGVTCYEKSIEEIVGWISKCTQLQSLELRSIDKSCKRSSLKLGNLGHHDKLSQLYLFGKLELPEKFDFGTFLPNLEILTLAVSELSVDPMEELGKLGNLKILRLHADSYMGKTMECGRGTFPKLQVLKLWMLEELEKWEVKEGAMPALEEVEIRCCKKLSNTDGLKKLTTLKELILTSMKQDFVKEIKESLGSNVSVKENNDWKFSSTWCTIRRKHGLNGINSIASTSGNQVRGVISGFQWGMSIFIMTLCWCQKQGSRHALV</sequence>
<feature type="domain" description="NB-ARC" evidence="4">
    <location>
        <begin position="549"/>
        <end position="693"/>
    </location>
</feature>
<protein>
    <submittedName>
        <fullName evidence="7">Uncharacterized protein</fullName>
    </submittedName>
</protein>
<feature type="region of interest" description="Disordered" evidence="3">
    <location>
        <begin position="744"/>
        <end position="817"/>
    </location>
</feature>
<dbReference type="PANTHER" id="PTHR23155">
    <property type="entry name" value="DISEASE RESISTANCE PROTEIN RP"/>
    <property type="match status" value="1"/>
</dbReference>
<feature type="region of interest" description="Disordered" evidence="3">
    <location>
        <begin position="111"/>
        <end position="182"/>
    </location>
</feature>
<gene>
    <name evidence="7" type="ORF">SLEP1_g25686</name>
</gene>
<feature type="domain" description="NB-ARC" evidence="4">
    <location>
        <begin position="235"/>
        <end position="329"/>
    </location>
</feature>
<reference evidence="7 8" key="1">
    <citation type="journal article" date="2021" name="Commun. Biol.">
        <title>The genome of Shorea leprosula (Dipterocarpaceae) highlights the ecological relevance of drought in aseasonal tropical rainforests.</title>
        <authorList>
            <person name="Ng K.K.S."/>
            <person name="Kobayashi M.J."/>
            <person name="Fawcett J.A."/>
            <person name="Hatakeyama M."/>
            <person name="Paape T."/>
            <person name="Ng C.H."/>
            <person name="Ang C.C."/>
            <person name="Tnah L.H."/>
            <person name="Lee C.T."/>
            <person name="Nishiyama T."/>
            <person name="Sese J."/>
            <person name="O'Brien M.J."/>
            <person name="Copetti D."/>
            <person name="Mohd Noor M.I."/>
            <person name="Ong R.C."/>
            <person name="Putra M."/>
            <person name="Sireger I.Z."/>
            <person name="Indrioko S."/>
            <person name="Kosugi Y."/>
            <person name="Izuno A."/>
            <person name="Isagi Y."/>
            <person name="Lee S.L."/>
            <person name="Shimizu K.K."/>
        </authorList>
    </citation>
    <scope>NUCLEOTIDE SEQUENCE [LARGE SCALE GENOMIC DNA]</scope>
    <source>
        <strain evidence="7">214</strain>
    </source>
</reference>
<proteinExistence type="predicted"/>
<evidence type="ECO:0000256" key="3">
    <source>
        <dbReference type="SAM" id="MobiDB-lite"/>
    </source>
</evidence>
<name>A0AAV5JUD9_9ROSI</name>
<dbReference type="Gene3D" id="3.40.50.300">
    <property type="entry name" value="P-loop containing nucleotide triphosphate hydrolases"/>
    <property type="match status" value="3"/>
</dbReference>
<evidence type="ECO:0000259" key="6">
    <source>
        <dbReference type="Pfam" id="PF23598"/>
    </source>
</evidence>
<evidence type="ECO:0000259" key="5">
    <source>
        <dbReference type="Pfam" id="PF23559"/>
    </source>
</evidence>
<dbReference type="Gene3D" id="1.10.8.430">
    <property type="entry name" value="Helical domain of apoptotic protease-activating factors"/>
    <property type="match status" value="1"/>
</dbReference>
<dbReference type="PANTHER" id="PTHR23155:SF955">
    <property type="entry name" value="AAA+ ATPASE DOMAIN-CONTAINING PROTEIN"/>
    <property type="match status" value="1"/>
</dbReference>
<feature type="compositionally biased region" description="Basic and acidic residues" evidence="3">
    <location>
        <begin position="761"/>
        <end position="776"/>
    </location>
</feature>
<dbReference type="InterPro" id="IPR042197">
    <property type="entry name" value="Apaf_helical"/>
</dbReference>
<evidence type="ECO:0000256" key="1">
    <source>
        <dbReference type="ARBA" id="ARBA00022737"/>
    </source>
</evidence>
<evidence type="ECO:0000313" key="8">
    <source>
        <dbReference type="Proteomes" id="UP001054252"/>
    </source>
</evidence>
<dbReference type="Gene3D" id="1.10.10.10">
    <property type="entry name" value="Winged helix-like DNA-binding domain superfamily/Winged helix DNA-binding domain"/>
    <property type="match status" value="1"/>
</dbReference>
<dbReference type="Pfam" id="PF23598">
    <property type="entry name" value="LRR_14"/>
    <property type="match status" value="1"/>
</dbReference>
<feature type="domain" description="NB-ARC" evidence="4">
    <location>
        <begin position="369"/>
        <end position="504"/>
    </location>
</feature>
<keyword evidence="8" id="KW-1185">Reference proteome</keyword>
<dbReference type="InterPro" id="IPR058922">
    <property type="entry name" value="WHD_DRP"/>
</dbReference>
<feature type="compositionally biased region" description="Basic and acidic residues" evidence="3">
    <location>
        <begin position="167"/>
        <end position="182"/>
    </location>
</feature>
<dbReference type="GO" id="GO:0043531">
    <property type="term" value="F:ADP binding"/>
    <property type="evidence" value="ECO:0007669"/>
    <property type="project" value="InterPro"/>
</dbReference>
<dbReference type="EMBL" id="BPVZ01000042">
    <property type="protein sequence ID" value="GKV14883.1"/>
    <property type="molecule type" value="Genomic_DNA"/>
</dbReference>
<dbReference type="GO" id="GO:0098542">
    <property type="term" value="P:defense response to other organism"/>
    <property type="evidence" value="ECO:0007669"/>
    <property type="project" value="TreeGrafter"/>
</dbReference>
<evidence type="ECO:0000313" key="7">
    <source>
        <dbReference type="EMBL" id="GKV14883.1"/>
    </source>
</evidence>
<dbReference type="SUPFAM" id="SSF52540">
    <property type="entry name" value="P-loop containing nucleoside triphosphate hydrolases"/>
    <property type="match status" value="2"/>
</dbReference>
<dbReference type="InterPro" id="IPR036388">
    <property type="entry name" value="WH-like_DNA-bd_sf"/>
</dbReference>
<dbReference type="InterPro" id="IPR032675">
    <property type="entry name" value="LRR_dom_sf"/>
</dbReference>
<dbReference type="Pfam" id="PF00931">
    <property type="entry name" value="NB-ARC"/>
    <property type="match status" value="3"/>
</dbReference>
<comment type="caution">
    <text evidence="7">The sequence shown here is derived from an EMBL/GenBank/DDBJ whole genome shotgun (WGS) entry which is preliminary data.</text>
</comment>
<dbReference type="Gene3D" id="3.80.10.10">
    <property type="entry name" value="Ribonuclease Inhibitor"/>
    <property type="match status" value="2"/>
</dbReference>
<dbReference type="InterPro" id="IPR055414">
    <property type="entry name" value="LRR_R13L4/SHOC2-like"/>
</dbReference>
<dbReference type="Pfam" id="PF23559">
    <property type="entry name" value="WHD_DRP"/>
    <property type="match status" value="1"/>
</dbReference>
<feature type="domain" description="Disease resistance R13L4/SHOC-2-like LRR" evidence="6">
    <location>
        <begin position="1015"/>
        <end position="1340"/>
    </location>
</feature>
<dbReference type="InterPro" id="IPR002182">
    <property type="entry name" value="NB-ARC"/>
</dbReference>
<dbReference type="InterPro" id="IPR044974">
    <property type="entry name" value="Disease_R_plants"/>
</dbReference>
<evidence type="ECO:0000259" key="4">
    <source>
        <dbReference type="Pfam" id="PF00931"/>
    </source>
</evidence>
<keyword evidence="2" id="KW-0611">Plant defense</keyword>
<evidence type="ECO:0000256" key="2">
    <source>
        <dbReference type="ARBA" id="ARBA00022821"/>
    </source>
</evidence>
<organism evidence="7 8">
    <name type="scientific">Rubroshorea leprosula</name>
    <dbReference type="NCBI Taxonomy" id="152421"/>
    <lineage>
        <taxon>Eukaryota</taxon>
        <taxon>Viridiplantae</taxon>
        <taxon>Streptophyta</taxon>
        <taxon>Embryophyta</taxon>
        <taxon>Tracheophyta</taxon>
        <taxon>Spermatophyta</taxon>
        <taxon>Magnoliopsida</taxon>
        <taxon>eudicotyledons</taxon>
        <taxon>Gunneridae</taxon>
        <taxon>Pentapetalae</taxon>
        <taxon>rosids</taxon>
        <taxon>malvids</taxon>
        <taxon>Malvales</taxon>
        <taxon>Dipterocarpaceae</taxon>
        <taxon>Rubroshorea</taxon>
    </lineage>
</organism>
<feature type="domain" description="Disease resistance protein winged helix" evidence="5">
    <location>
        <begin position="867"/>
        <end position="937"/>
    </location>
</feature>
<keyword evidence="1" id="KW-0677">Repeat</keyword>
<feature type="compositionally biased region" description="Polar residues" evidence="3">
    <location>
        <begin position="133"/>
        <end position="142"/>
    </location>
</feature>
<accession>A0AAV5JUD9</accession>
<dbReference type="SUPFAM" id="SSF52058">
    <property type="entry name" value="L domain-like"/>
    <property type="match status" value="1"/>
</dbReference>
<dbReference type="InterPro" id="IPR027417">
    <property type="entry name" value="P-loop_NTPase"/>
</dbReference>
<dbReference type="Proteomes" id="UP001054252">
    <property type="component" value="Unassembled WGS sequence"/>
</dbReference>
<dbReference type="PRINTS" id="PR00364">
    <property type="entry name" value="DISEASERSIST"/>
</dbReference>
<feature type="compositionally biased region" description="Basic and acidic residues" evidence="3">
    <location>
        <begin position="789"/>
        <end position="802"/>
    </location>
</feature>